<evidence type="ECO:0000313" key="2">
    <source>
        <dbReference type="Proteomes" id="UP000662111"/>
    </source>
</evidence>
<accession>A0ABQ2F6M9</accession>
<dbReference type="EMBL" id="BMLB01000003">
    <property type="protein sequence ID" value="GGK67298.1"/>
    <property type="molecule type" value="Genomic_DNA"/>
</dbReference>
<sequence length="186" mass="20642">MRWEDLFVDLEAQQAQLERRDRDLEAAEHTRAERGQIELVHRLLGAEGAVLRLRVRGVGWLEATLRDVGADWLLLDHGGTLEARGREILTPLAAVTAVEGLPRRVGDHGVDGRRLGLRPALRAISRDRAVVRVHDREGDHVTGTIDAVLADHLDLARHPDDAARRASAVRGRVSIPYAALSLVRRL</sequence>
<comment type="caution">
    <text evidence="1">The sequence shown here is derived from an EMBL/GenBank/DDBJ whole genome shotgun (WGS) entry which is preliminary data.</text>
</comment>
<protein>
    <recommendedName>
        <fullName evidence="3">Fis family transcriptional regulator</fullName>
    </recommendedName>
</protein>
<proteinExistence type="predicted"/>
<reference evidence="2" key="1">
    <citation type="journal article" date="2019" name="Int. J. Syst. Evol. Microbiol.">
        <title>The Global Catalogue of Microorganisms (GCM) 10K type strain sequencing project: providing services to taxonomists for standard genome sequencing and annotation.</title>
        <authorList>
            <consortium name="The Broad Institute Genomics Platform"/>
            <consortium name="The Broad Institute Genome Sequencing Center for Infectious Disease"/>
            <person name="Wu L."/>
            <person name="Ma J."/>
        </authorList>
    </citation>
    <scope>NUCLEOTIDE SEQUENCE [LARGE SCALE GENOMIC DNA]</scope>
    <source>
        <strain evidence="2">CGMCC 1.5362</strain>
    </source>
</reference>
<evidence type="ECO:0000313" key="1">
    <source>
        <dbReference type="EMBL" id="GGK67298.1"/>
    </source>
</evidence>
<gene>
    <name evidence="1" type="ORF">GCM10011509_14510</name>
</gene>
<evidence type="ECO:0008006" key="3">
    <source>
        <dbReference type="Google" id="ProtNLM"/>
    </source>
</evidence>
<organism evidence="1 2">
    <name type="scientific">Ornithinimicrobium pekingense</name>
    <dbReference type="NCBI Taxonomy" id="384677"/>
    <lineage>
        <taxon>Bacteria</taxon>
        <taxon>Bacillati</taxon>
        <taxon>Actinomycetota</taxon>
        <taxon>Actinomycetes</taxon>
        <taxon>Micrococcales</taxon>
        <taxon>Ornithinimicrobiaceae</taxon>
        <taxon>Ornithinimicrobium</taxon>
    </lineage>
</organism>
<dbReference type="RefSeq" id="WP_022923155.1">
    <property type="nucleotide sequence ID" value="NZ_BMLB01000003.1"/>
</dbReference>
<dbReference type="Proteomes" id="UP000662111">
    <property type="component" value="Unassembled WGS sequence"/>
</dbReference>
<name>A0ABQ2F6M9_9MICO</name>
<keyword evidence="2" id="KW-1185">Reference proteome</keyword>